<dbReference type="InterPro" id="IPR018253">
    <property type="entry name" value="DnaJ_domain_CS"/>
</dbReference>
<dbReference type="SMART" id="SM00271">
    <property type="entry name" value="DnaJ"/>
    <property type="match status" value="1"/>
</dbReference>
<dbReference type="Gene3D" id="1.10.287.110">
    <property type="entry name" value="DnaJ domain"/>
    <property type="match status" value="1"/>
</dbReference>
<dbReference type="SMART" id="SM00355">
    <property type="entry name" value="ZnF_C2H2"/>
    <property type="match status" value="2"/>
</dbReference>
<keyword evidence="9" id="KW-1185">Reference proteome</keyword>
<dbReference type="GO" id="GO:0008270">
    <property type="term" value="F:zinc ion binding"/>
    <property type="evidence" value="ECO:0007669"/>
    <property type="project" value="UniProtKB-KW"/>
</dbReference>
<evidence type="ECO:0000256" key="4">
    <source>
        <dbReference type="PROSITE-ProRule" id="PRU00042"/>
    </source>
</evidence>
<reference evidence="8" key="1">
    <citation type="journal article" date="2019" name="Beilstein J. Org. Chem.">
        <title>Nanangenines: drimane sesquiterpenoids as the dominant metabolite cohort of a novel Australian fungus, Aspergillus nanangensis.</title>
        <authorList>
            <person name="Lacey H.J."/>
            <person name="Gilchrist C.L.M."/>
            <person name="Crombie A."/>
            <person name="Kalaitzis J.A."/>
            <person name="Vuong D."/>
            <person name="Rutledge P.J."/>
            <person name="Turner P."/>
            <person name="Pitt J.I."/>
            <person name="Lacey E."/>
            <person name="Chooi Y.H."/>
            <person name="Piggott A.M."/>
        </authorList>
    </citation>
    <scope>NUCLEOTIDE SEQUENCE</scope>
    <source>
        <strain evidence="8">MST-FP2251</strain>
    </source>
</reference>
<comment type="caution">
    <text evidence="8">The sequence shown here is derived from an EMBL/GenBank/DDBJ whole genome shotgun (WGS) entry which is preliminary data.</text>
</comment>
<dbReference type="SUPFAM" id="SSF57667">
    <property type="entry name" value="beta-beta-alpha zinc fingers"/>
    <property type="match status" value="1"/>
</dbReference>
<dbReference type="InterPro" id="IPR022755">
    <property type="entry name" value="Znf_C2H2_jaz"/>
</dbReference>
<dbReference type="PROSITE" id="PS50076">
    <property type="entry name" value="DNAJ_2"/>
    <property type="match status" value="1"/>
</dbReference>
<dbReference type="InterPro" id="IPR036236">
    <property type="entry name" value="Znf_C2H2_sf"/>
</dbReference>
<dbReference type="InterPro" id="IPR001623">
    <property type="entry name" value="DnaJ_domain"/>
</dbReference>
<accession>A0AAD4CIW6</accession>
<dbReference type="PANTHER" id="PTHR44029:SF1">
    <property type="entry name" value="DNAJ HOMOLOG SUBFAMILY C MEMBER 21"/>
    <property type="match status" value="1"/>
</dbReference>
<dbReference type="PROSITE" id="PS50157">
    <property type="entry name" value="ZINC_FINGER_C2H2_2"/>
    <property type="match status" value="2"/>
</dbReference>
<dbReference type="InterPro" id="IPR036869">
    <property type="entry name" value="J_dom_sf"/>
</dbReference>
<dbReference type="EMBL" id="VCAU01000066">
    <property type="protein sequence ID" value="KAF9887107.1"/>
    <property type="molecule type" value="Genomic_DNA"/>
</dbReference>
<feature type="region of interest" description="Disordered" evidence="5">
    <location>
        <begin position="458"/>
        <end position="518"/>
    </location>
</feature>
<organism evidence="8 9">
    <name type="scientific">Aspergillus nanangensis</name>
    <dbReference type="NCBI Taxonomy" id="2582783"/>
    <lineage>
        <taxon>Eukaryota</taxon>
        <taxon>Fungi</taxon>
        <taxon>Dikarya</taxon>
        <taxon>Ascomycota</taxon>
        <taxon>Pezizomycotina</taxon>
        <taxon>Eurotiomycetes</taxon>
        <taxon>Eurotiomycetidae</taxon>
        <taxon>Eurotiales</taxon>
        <taxon>Aspergillaceae</taxon>
        <taxon>Aspergillus</taxon>
        <taxon>Aspergillus subgen. Circumdati</taxon>
    </lineage>
</organism>
<dbReference type="InterPro" id="IPR051964">
    <property type="entry name" value="Chaperone_stress_response"/>
</dbReference>
<protein>
    <submittedName>
        <fullName evidence="8">Uncharacterized protein</fullName>
    </submittedName>
</protein>
<evidence type="ECO:0000313" key="8">
    <source>
        <dbReference type="EMBL" id="KAF9887107.1"/>
    </source>
</evidence>
<dbReference type="AlphaFoldDB" id="A0AAD4CIW6"/>
<dbReference type="SUPFAM" id="SSF46565">
    <property type="entry name" value="Chaperone J-domain"/>
    <property type="match status" value="1"/>
</dbReference>
<feature type="domain" description="J" evidence="6">
    <location>
        <begin position="25"/>
        <end position="91"/>
    </location>
</feature>
<proteinExistence type="predicted"/>
<dbReference type="PRINTS" id="PR00625">
    <property type="entry name" value="JDOMAIN"/>
</dbReference>
<dbReference type="PROSITE" id="PS00028">
    <property type="entry name" value="ZINC_FINGER_C2H2_1"/>
    <property type="match status" value="2"/>
</dbReference>
<evidence type="ECO:0000259" key="7">
    <source>
        <dbReference type="PROSITE" id="PS50157"/>
    </source>
</evidence>
<evidence type="ECO:0000256" key="5">
    <source>
        <dbReference type="SAM" id="MobiDB-lite"/>
    </source>
</evidence>
<dbReference type="CDD" id="cd06257">
    <property type="entry name" value="DnaJ"/>
    <property type="match status" value="1"/>
</dbReference>
<dbReference type="Gene3D" id="3.30.160.60">
    <property type="entry name" value="Classic Zinc Finger"/>
    <property type="match status" value="1"/>
</dbReference>
<feature type="compositionally biased region" description="Basic residues" evidence="5">
    <location>
        <begin position="492"/>
        <end position="505"/>
    </location>
</feature>
<keyword evidence="1" id="KW-0479">Metal-binding</keyword>
<dbReference type="PANTHER" id="PTHR44029">
    <property type="entry name" value="DNAJ HOMOLOG SUBFAMILY C MEMBER 21"/>
    <property type="match status" value="1"/>
</dbReference>
<evidence type="ECO:0000259" key="6">
    <source>
        <dbReference type="PROSITE" id="PS50076"/>
    </source>
</evidence>
<dbReference type="GO" id="GO:0005737">
    <property type="term" value="C:cytoplasm"/>
    <property type="evidence" value="ECO:0007669"/>
    <property type="project" value="TreeGrafter"/>
</dbReference>
<dbReference type="GO" id="GO:0003676">
    <property type="term" value="F:nucleic acid binding"/>
    <property type="evidence" value="ECO:0007669"/>
    <property type="project" value="InterPro"/>
</dbReference>
<sequence length="550" mass="62761">MGQGHSTNTRETSDTKEIDIEKKVDYYELLGVERGTSGEEIKKAYRRKALELHPDRNFGNVESATKLFAEIQSAYEVLSDPQERAWYDSHREAFLGSDVTGGETNYSYDTRMTTADDVLKLFSRFSPRMEFSDSEDGFYGGLRETFSRLALEEKTACYWENIEYAEYPTFGSCDDNFVAVVRPFYAVWSNFSTKKSFAWKDNYRYSDAPDRRVRRLMEKENKHLREEGIRQFNEAVRSLVAFVKKRDPRYKANAQTEVERQELLRQTAAAQAVRSRAVNEAKLRDHIVQDWAKSDYHDEEHSDESENETEHFECVACHKSFKSHNQFEAHERSKKHIKAVKQLRWEMKKESEQLGLGGDFSNLAGSFQEDPSIEPCSRAGSPLERDQRDDFLVNIEHEHGPDATSKYDTREFLESDASDHCAMDASSAETVCAEDVKGADVVEDYAPRESVENRLFSLSISTPDKPGITSDPLAQVTTASEPEEPSLSSSKKIGKAKQKRAKKAQRSTTESPSMTCTVCHSSFPSRTQLFSHIRDYGHAEPLTKGSKTKK</sequence>
<dbReference type="Pfam" id="PF12874">
    <property type="entry name" value="zf-met"/>
    <property type="match status" value="1"/>
</dbReference>
<evidence type="ECO:0000313" key="9">
    <source>
        <dbReference type="Proteomes" id="UP001194746"/>
    </source>
</evidence>
<feature type="domain" description="C2H2-type" evidence="7">
    <location>
        <begin position="514"/>
        <end position="541"/>
    </location>
</feature>
<dbReference type="Pfam" id="PF00226">
    <property type="entry name" value="DnaJ"/>
    <property type="match status" value="1"/>
</dbReference>
<dbReference type="InterPro" id="IPR013087">
    <property type="entry name" value="Znf_C2H2_type"/>
</dbReference>
<dbReference type="Proteomes" id="UP001194746">
    <property type="component" value="Unassembled WGS sequence"/>
</dbReference>
<reference evidence="8" key="2">
    <citation type="submission" date="2020-02" db="EMBL/GenBank/DDBJ databases">
        <authorList>
            <person name="Gilchrist C.L.M."/>
            <person name="Chooi Y.-H."/>
        </authorList>
    </citation>
    <scope>NUCLEOTIDE SEQUENCE</scope>
    <source>
        <strain evidence="8">MST-FP2251</strain>
    </source>
</reference>
<name>A0AAD4CIW6_ASPNN</name>
<evidence type="ECO:0000256" key="3">
    <source>
        <dbReference type="ARBA" id="ARBA00022833"/>
    </source>
</evidence>
<dbReference type="InterPro" id="IPR003604">
    <property type="entry name" value="Matrin/U1-like-C_Znf_C2H2"/>
</dbReference>
<dbReference type="SMART" id="SM00451">
    <property type="entry name" value="ZnF_U1"/>
    <property type="match status" value="1"/>
</dbReference>
<feature type="domain" description="C2H2-type" evidence="7">
    <location>
        <begin position="312"/>
        <end position="336"/>
    </location>
</feature>
<keyword evidence="2 4" id="KW-0863">Zinc-finger</keyword>
<evidence type="ECO:0000256" key="1">
    <source>
        <dbReference type="ARBA" id="ARBA00022723"/>
    </source>
</evidence>
<evidence type="ECO:0000256" key="2">
    <source>
        <dbReference type="ARBA" id="ARBA00022771"/>
    </source>
</evidence>
<feature type="compositionally biased region" description="Polar residues" evidence="5">
    <location>
        <begin position="508"/>
        <end position="518"/>
    </location>
</feature>
<gene>
    <name evidence="8" type="ORF">FE257_010482</name>
</gene>
<dbReference type="InterPro" id="IPR054076">
    <property type="entry name" value="ZUO1-like_ZHD"/>
</dbReference>
<dbReference type="Pfam" id="PF12171">
    <property type="entry name" value="zf-C2H2_jaz"/>
    <property type="match status" value="1"/>
</dbReference>
<keyword evidence="3" id="KW-0862">Zinc</keyword>
<dbReference type="PROSITE" id="PS00636">
    <property type="entry name" value="DNAJ_1"/>
    <property type="match status" value="1"/>
</dbReference>
<dbReference type="Pfam" id="PF21884">
    <property type="entry name" value="ZUO1-like_ZHD"/>
    <property type="match status" value="1"/>
</dbReference>